<dbReference type="Proteomes" id="UP000186165">
    <property type="component" value="Chromosome"/>
</dbReference>
<dbReference type="RefSeq" id="WP_148661791.1">
    <property type="nucleotide sequence ID" value="NZ_CP016804.1"/>
</dbReference>
<accession>A0A1J1A9W2</accession>
<dbReference type="KEGG" id="hhsr:HSR6_0449"/>
<gene>
    <name evidence="4" type="ORF">HSR6_0449</name>
</gene>
<evidence type="ECO:0000256" key="1">
    <source>
        <dbReference type="SAM" id="MobiDB-lite"/>
    </source>
</evidence>
<sequence length="92" mass="10461">MLDQHWQIGLLLVIGVLHLLVYLQFRRLSREDSRDTTESSNGRPDDARETVVCPECGAANEPGFRYCRVCATELPKMGENGREKGHPFGMER</sequence>
<dbReference type="InterPro" id="IPR055999">
    <property type="entry name" value="DUF7577"/>
</dbReference>
<feature type="transmembrane region" description="Helical" evidence="2">
    <location>
        <begin position="6"/>
        <end position="25"/>
    </location>
</feature>
<evidence type="ECO:0000313" key="5">
    <source>
        <dbReference type="Proteomes" id="UP000186165"/>
    </source>
</evidence>
<keyword evidence="2" id="KW-0812">Transmembrane</keyword>
<dbReference type="GeneID" id="30416973"/>
<evidence type="ECO:0000259" key="3">
    <source>
        <dbReference type="Pfam" id="PF24463"/>
    </source>
</evidence>
<protein>
    <recommendedName>
        <fullName evidence="3">DUF7577 domain-containing protein</fullName>
    </recommendedName>
</protein>
<reference evidence="5" key="1">
    <citation type="submission" date="2016-08" db="EMBL/GenBank/DDBJ databases">
        <title>Discovery of first anaerobic lithoheterotrophic haloarchae widely represented in hypersaline habitats.</title>
        <authorList>
            <person name="Sorokin D.Y."/>
            <person name="Kublanov I.V."/>
            <person name="Roman P."/>
            <person name="Sinninghe Damste J.S."/>
            <person name="Golyshin P.N."/>
            <person name="Rojo D."/>
            <person name="Ciordia S."/>
            <person name="Mena Md.C."/>
            <person name="Ferrer M."/>
            <person name="Smedile F."/>
            <person name="Messina E."/>
            <person name="La Cono V."/>
            <person name="Yakimov M.M."/>
        </authorList>
    </citation>
    <scope>NUCLEOTIDE SEQUENCE [LARGE SCALE GENOMIC DNA]</scope>
    <source>
        <strain evidence="5">HSR6</strain>
    </source>
</reference>
<evidence type="ECO:0000313" key="4">
    <source>
        <dbReference type="EMBL" id="APE94914.1"/>
    </source>
</evidence>
<dbReference type="OrthoDB" id="330661at2157"/>
<dbReference type="AlphaFoldDB" id="A0A1J1A9W2"/>
<keyword evidence="2" id="KW-1133">Transmembrane helix</keyword>
<name>A0A1J1A9W2_9EURY</name>
<keyword evidence="5" id="KW-1185">Reference proteome</keyword>
<organism evidence="4 5">
    <name type="scientific">Halodesulfurarchaeum formicicum</name>
    <dbReference type="NCBI Taxonomy" id="1873524"/>
    <lineage>
        <taxon>Archaea</taxon>
        <taxon>Methanobacteriati</taxon>
        <taxon>Methanobacteriota</taxon>
        <taxon>Stenosarchaea group</taxon>
        <taxon>Halobacteria</taxon>
        <taxon>Halobacteriales</taxon>
        <taxon>Halobacteriaceae</taxon>
        <taxon>Halodesulfurarchaeum</taxon>
    </lineage>
</organism>
<feature type="domain" description="DUF7577" evidence="3">
    <location>
        <begin position="49"/>
        <end position="75"/>
    </location>
</feature>
<feature type="region of interest" description="Disordered" evidence="1">
    <location>
        <begin position="29"/>
        <end position="49"/>
    </location>
</feature>
<evidence type="ECO:0000256" key="2">
    <source>
        <dbReference type="SAM" id="Phobius"/>
    </source>
</evidence>
<dbReference type="Pfam" id="PF24463">
    <property type="entry name" value="DUF7577"/>
    <property type="match status" value="1"/>
</dbReference>
<dbReference type="EMBL" id="CP016804">
    <property type="protein sequence ID" value="APE94914.1"/>
    <property type="molecule type" value="Genomic_DNA"/>
</dbReference>
<proteinExistence type="predicted"/>
<keyword evidence="2" id="KW-0472">Membrane</keyword>